<gene>
    <name evidence="2" type="ORF">LCGC14_1002730</name>
</gene>
<feature type="transmembrane region" description="Helical" evidence="1">
    <location>
        <begin position="82"/>
        <end position="99"/>
    </location>
</feature>
<dbReference type="AlphaFoldDB" id="A0A0F9R8R0"/>
<feature type="transmembrane region" description="Helical" evidence="1">
    <location>
        <begin position="146"/>
        <end position="167"/>
    </location>
</feature>
<feature type="transmembrane region" description="Helical" evidence="1">
    <location>
        <begin position="35"/>
        <end position="62"/>
    </location>
</feature>
<keyword evidence="1" id="KW-0812">Transmembrane</keyword>
<feature type="transmembrane region" description="Helical" evidence="1">
    <location>
        <begin position="111"/>
        <end position="134"/>
    </location>
</feature>
<keyword evidence="1" id="KW-0472">Membrane</keyword>
<protein>
    <submittedName>
        <fullName evidence="2">Uncharacterized protein</fullName>
    </submittedName>
</protein>
<proteinExistence type="predicted"/>
<sequence>MRKRSPKIKEETLSEKISEVKGYFHTDWGRQGTVIFAYIVVLLGYFGIVANIILVNDIGQWIPYPEMDPTIFFWTYKVYPQTFYAPILLLFLISFLLTYKEDIPHYGIKASLWLVPPLIAEGFLFYWIMFGFSAEPFILQFAHGEGYLNILILYACTFTGALSGMRLKQFNKKRSRRL</sequence>
<dbReference type="EMBL" id="LAZR01003884">
    <property type="protein sequence ID" value="KKN13793.1"/>
    <property type="molecule type" value="Genomic_DNA"/>
</dbReference>
<evidence type="ECO:0000256" key="1">
    <source>
        <dbReference type="SAM" id="Phobius"/>
    </source>
</evidence>
<keyword evidence="1" id="KW-1133">Transmembrane helix</keyword>
<name>A0A0F9R8R0_9ZZZZ</name>
<accession>A0A0F9R8R0</accession>
<reference evidence="2" key="1">
    <citation type="journal article" date="2015" name="Nature">
        <title>Complex archaea that bridge the gap between prokaryotes and eukaryotes.</title>
        <authorList>
            <person name="Spang A."/>
            <person name="Saw J.H."/>
            <person name="Jorgensen S.L."/>
            <person name="Zaremba-Niedzwiedzka K."/>
            <person name="Martijn J."/>
            <person name="Lind A.E."/>
            <person name="van Eijk R."/>
            <person name="Schleper C."/>
            <person name="Guy L."/>
            <person name="Ettema T.J."/>
        </authorList>
    </citation>
    <scope>NUCLEOTIDE SEQUENCE</scope>
</reference>
<comment type="caution">
    <text evidence="2">The sequence shown here is derived from an EMBL/GenBank/DDBJ whole genome shotgun (WGS) entry which is preliminary data.</text>
</comment>
<organism evidence="2">
    <name type="scientific">marine sediment metagenome</name>
    <dbReference type="NCBI Taxonomy" id="412755"/>
    <lineage>
        <taxon>unclassified sequences</taxon>
        <taxon>metagenomes</taxon>
        <taxon>ecological metagenomes</taxon>
    </lineage>
</organism>
<evidence type="ECO:0000313" key="2">
    <source>
        <dbReference type="EMBL" id="KKN13793.1"/>
    </source>
</evidence>